<dbReference type="InterPro" id="IPR036236">
    <property type="entry name" value="Znf_C2H2_sf"/>
</dbReference>
<keyword evidence="1" id="KW-0479">Metal-binding</keyword>
<dbReference type="InterPro" id="IPR045320">
    <property type="entry name" value="JAGGED/SL1-like"/>
</dbReference>
<dbReference type="SUPFAM" id="SSF57667">
    <property type="entry name" value="beta-beta-alpha zinc fingers"/>
    <property type="match status" value="1"/>
</dbReference>
<dbReference type="PANTHER" id="PTHR45730:SF108">
    <property type="entry name" value="PROTEIN LATE FLOWERING"/>
    <property type="match status" value="1"/>
</dbReference>
<feature type="compositionally biased region" description="Basic residues" evidence="2">
    <location>
        <begin position="1"/>
        <end position="10"/>
    </location>
</feature>
<dbReference type="PROSITE" id="PS50157">
    <property type="entry name" value="ZINC_FINGER_C2H2_2"/>
    <property type="match status" value="1"/>
</dbReference>
<dbReference type="GO" id="GO:0003700">
    <property type="term" value="F:DNA-binding transcription factor activity"/>
    <property type="evidence" value="ECO:0007669"/>
    <property type="project" value="InterPro"/>
</dbReference>
<evidence type="ECO:0000313" key="5">
    <source>
        <dbReference type="Proteomes" id="UP000479710"/>
    </source>
</evidence>
<comment type="caution">
    <text evidence="4">The sequence shown here is derived from an EMBL/GenBank/DDBJ whole genome shotgun (WGS) entry which is preliminary data.</text>
</comment>
<feature type="compositionally biased region" description="Low complexity" evidence="2">
    <location>
        <begin position="28"/>
        <end position="37"/>
    </location>
</feature>
<dbReference type="EMBL" id="SPHZ02000003">
    <property type="protein sequence ID" value="KAF0925693.1"/>
    <property type="molecule type" value="Genomic_DNA"/>
</dbReference>
<dbReference type="GO" id="GO:0008270">
    <property type="term" value="F:zinc ion binding"/>
    <property type="evidence" value="ECO:0007669"/>
    <property type="project" value="UniProtKB-KW"/>
</dbReference>
<accession>A0A6G1EM69</accession>
<dbReference type="OrthoDB" id="1915958at2759"/>
<evidence type="ECO:0000256" key="1">
    <source>
        <dbReference type="PROSITE-ProRule" id="PRU00042"/>
    </source>
</evidence>
<dbReference type="InterPro" id="IPR013087">
    <property type="entry name" value="Znf_C2H2_type"/>
</dbReference>
<proteinExistence type="predicted"/>
<keyword evidence="1" id="KW-0862">Zinc</keyword>
<dbReference type="Proteomes" id="UP000479710">
    <property type="component" value="Unassembled WGS sequence"/>
</dbReference>
<reference evidence="4 5" key="1">
    <citation type="submission" date="2019-11" db="EMBL/GenBank/DDBJ databases">
        <title>Whole genome sequence of Oryza granulata.</title>
        <authorList>
            <person name="Li W."/>
        </authorList>
    </citation>
    <scope>NUCLEOTIDE SEQUENCE [LARGE SCALE GENOMIC DNA]</scope>
    <source>
        <strain evidence="5">cv. Menghai</strain>
        <tissue evidence="4">Leaf</tissue>
    </source>
</reference>
<gene>
    <name evidence="4" type="ORF">E2562_017260</name>
</gene>
<dbReference type="PROSITE" id="PS00028">
    <property type="entry name" value="ZINC_FINGER_C2H2_1"/>
    <property type="match status" value="1"/>
</dbReference>
<feature type="region of interest" description="Disordered" evidence="2">
    <location>
        <begin position="1"/>
        <end position="42"/>
    </location>
</feature>
<evidence type="ECO:0000313" key="4">
    <source>
        <dbReference type="EMBL" id="KAF0925693.1"/>
    </source>
</evidence>
<keyword evidence="5" id="KW-1185">Reference proteome</keyword>
<evidence type="ECO:0000256" key="2">
    <source>
        <dbReference type="SAM" id="MobiDB-lite"/>
    </source>
</evidence>
<dbReference type="Gene3D" id="3.30.160.60">
    <property type="entry name" value="Classic Zinc Finger"/>
    <property type="match status" value="1"/>
</dbReference>
<dbReference type="PANTHER" id="PTHR45730">
    <property type="entry name" value="ZINC FINGER PROTEIN JAGGED"/>
    <property type="match status" value="1"/>
</dbReference>
<dbReference type="AlphaFoldDB" id="A0A6G1EM69"/>
<organism evidence="4 5">
    <name type="scientific">Oryza meyeriana var. granulata</name>
    <dbReference type="NCBI Taxonomy" id="110450"/>
    <lineage>
        <taxon>Eukaryota</taxon>
        <taxon>Viridiplantae</taxon>
        <taxon>Streptophyta</taxon>
        <taxon>Embryophyta</taxon>
        <taxon>Tracheophyta</taxon>
        <taxon>Spermatophyta</taxon>
        <taxon>Magnoliopsida</taxon>
        <taxon>Liliopsida</taxon>
        <taxon>Poales</taxon>
        <taxon>Poaceae</taxon>
        <taxon>BOP clade</taxon>
        <taxon>Oryzoideae</taxon>
        <taxon>Oryzeae</taxon>
        <taxon>Oryzinae</taxon>
        <taxon>Oryza</taxon>
        <taxon>Oryza meyeriana</taxon>
    </lineage>
</organism>
<feature type="domain" description="C2H2-type" evidence="3">
    <location>
        <begin position="51"/>
        <end position="78"/>
    </location>
</feature>
<name>A0A6G1EM69_9ORYZ</name>
<feature type="region of interest" description="Disordered" evidence="2">
    <location>
        <begin position="159"/>
        <end position="178"/>
    </location>
</feature>
<keyword evidence="1" id="KW-0863">Zinc-finger</keyword>
<protein>
    <recommendedName>
        <fullName evidence="3">C2H2-type domain-containing protein</fullName>
    </recommendedName>
</protein>
<sequence length="178" mass="18202">MDKLGHRRKEKFQESGSVTRVENSAPHGVNGAAATSGTAGGGGHVGGRRLFPCLFCEKKFLKSQALGGHQNAHRKERGAAASCLNSYVDVVYGGGGACVSHAAVAPTTLLLLQVDNLSTTTSYVDSRSTAAPPTAARRHDDDATAAERMLADHSCWTSQSAHGGIGPSAARCGGAGAS</sequence>
<evidence type="ECO:0000259" key="3">
    <source>
        <dbReference type="PROSITE" id="PS50157"/>
    </source>
</evidence>